<accession>A0ACC2CJF3</accession>
<comment type="caution">
    <text evidence="1">The sequence shown here is derived from an EMBL/GenBank/DDBJ whole genome shotgun (WGS) entry which is preliminary data.</text>
</comment>
<dbReference type="Proteomes" id="UP001162992">
    <property type="component" value="Chromosome 10"/>
</dbReference>
<protein>
    <submittedName>
        <fullName evidence="1">Uncharacterized protein</fullName>
    </submittedName>
</protein>
<organism evidence="1 2">
    <name type="scientific">Diphasiastrum complanatum</name>
    <name type="common">Issler's clubmoss</name>
    <name type="synonym">Lycopodium complanatum</name>
    <dbReference type="NCBI Taxonomy" id="34168"/>
    <lineage>
        <taxon>Eukaryota</taxon>
        <taxon>Viridiplantae</taxon>
        <taxon>Streptophyta</taxon>
        <taxon>Embryophyta</taxon>
        <taxon>Tracheophyta</taxon>
        <taxon>Lycopodiopsida</taxon>
        <taxon>Lycopodiales</taxon>
        <taxon>Lycopodiaceae</taxon>
        <taxon>Lycopodioideae</taxon>
        <taxon>Diphasiastrum</taxon>
    </lineage>
</organism>
<gene>
    <name evidence="1" type="ORF">O6H91_10G090200</name>
</gene>
<proteinExistence type="predicted"/>
<dbReference type="EMBL" id="CM055101">
    <property type="protein sequence ID" value="KAJ7542107.1"/>
    <property type="molecule type" value="Genomic_DNA"/>
</dbReference>
<evidence type="ECO:0000313" key="2">
    <source>
        <dbReference type="Proteomes" id="UP001162992"/>
    </source>
</evidence>
<sequence>MAAWLLIIILVPCLWLPLFLLWRRSNINVSRFTVGEAKLIPPRGNWCIPFVGENLQFLLNSPDSFFRKRSLRYGNMFRTEIFGSQTVVTSTPEQAKQILAIRHKSFRPFYPPSIGILLNHPSWEGSFHQRVRKIIQAPLLAEALQNRMAKLDRITMWVLDSWESKSYVITHDETRKIAFHVALDIACGLSPGSESMRLLDGYGYVAEGAMYIPICIPGSTFSKAVQKSKYILERLSELVADRRAQKYDLMDDVLSSLMESKDENGLTLSDQEIRDILLVFLFAGHETTSAFLVWIVKYLAENQEILENVKKEHNIIRENKKSDEEPLDWLDVQNMPLTLRVVQETLRLANVVAFSPRESCENVEIDGHLIPKGWKVQVYYRHFHLSPKHYKDPLKFDPSRFEVPPPAGIYMPFGNGTRLCPGADLVKLEALIFVHRLVTNYRWEVVAPDSGTKYWLCAKPRDGLKIKVKSLHHPRNMADLNNAYEPSRC</sequence>
<reference evidence="2" key="1">
    <citation type="journal article" date="2024" name="Proc. Natl. Acad. Sci. U.S.A.">
        <title>Extraordinary preservation of gene collinearity over three hundred million years revealed in homosporous lycophytes.</title>
        <authorList>
            <person name="Li C."/>
            <person name="Wickell D."/>
            <person name="Kuo L.Y."/>
            <person name="Chen X."/>
            <person name="Nie B."/>
            <person name="Liao X."/>
            <person name="Peng D."/>
            <person name="Ji J."/>
            <person name="Jenkins J."/>
            <person name="Williams M."/>
            <person name="Shu S."/>
            <person name="Plott C."/>
            <person name="Barry K."/>
            <person name="Rajasekar S."/>
            <person name="Grimwood J."/>
            <person name="Han X."/>
            <person name="Sun S."/>
            <person name="Hou Z."/>
            <person name="He W."/>
            <person name="Dai G."/>
            <person name="Sun C."/>
            <person name="Schmutz J."/>
            <person name="Leebens-Mack J.H."/>
            <person name="Li F.W."/>
            <person name="Wang L."/>
        </authorList>
    </citation>
    <scope>NUCLEOTIDE SEQUENCE [LARGE SCALE GENOMIC DNA]</scope>
    <source>
        <strain evidence="2">cv. PW_Plant_1</strain>
    </source>
</reference>
<name>A0ACC2CJF3_DIPCM</name>
<keyword evidence="2" id="KW-1185">Reference proteome</keyword>
<evidence type="ECO:0000313" key="1">
    <source>
        <dbReference type="EMBL" id="KAJ7542107.1"/>
    </source>
</evidence>